<protein>
    <recommendedName>
        <fullName evidence="4">Secreted protein</fullName>
    </recommendedName>
</protein>
<dbReference type="AlphaFoldDB" id="A0A9P6WTQ8"/>
<sequence>MSNMRSNMASSTSSIGWFLWVMAALLTTMSTEPNFSWQTRTTLSMSARLDTSAFTASAAAPTSASTRSAASLLMSAMTTFAPSLAYSLTMPSPKPLPPPVTIAILPCN</sequence>
<accession>A0A9P6WTQ8</accession>
<proteinExistence type="predicted"/>
<evidence type="ECO:0000256" key="1">
    <source>
        <dbReference type="SAM" id="SignalP"/>
    </source>
</evidence>
<reference evidence="2" key="1">
    <citation type="journal article" date="2020" name="Microb. Genom.">
        <title>Genetic diversity of clinical and environmental Mucorales isolates obtained from an investigation of mucormycosis cases among solid organ transplant recipients.</title>
        <authorList>
            <person name="Nguyen M.H."/>
            <person name="Kaul D."/>
            <person name="Muto C."/>
            <person name="Cheng S.J."/>
            <person name="Richter R.A."/>
            <person name="Bruno V.M."/>
            <person name="Liu G."/>
            <person name="Beyhan S."/>
            <person name="Sundermann A.J."/>
            <person name="Mounaud S."/>
            <person name="Pasculle A.W."/>
            <person name="Nierman W.C."/>
            <person name="Driscoll E."/>
            <person name="Cumbie R."/>
            <person name="Clancy C.J."/>
            <person name="Dupont C.L."/>
        </authorList>
    </citation>
    <scope>NUCLEOTIDE SEQUENCE</scope>
    <source>
        <strain evidence="2">GL11</strain>
    </source>
</reference>
<comment type="caution">
    <text evidence="2">The sequence shown here is derived from an EMBL/GenBank/DDBJ whole genome shotgun (WGS) entry which is preliminary data.</text>
</comment>
<gene>
    <name evidence="2" type="ORF">G6F64_014683</name>
</gene>
<dbReference type="EMBL" id="JAANQT010009226">
    <property type="protein sequence ID" value="KAG1277964.1"/>
    <property type="molecule type" value="Genomic_DNA"/>
</dbReference>
<name>A0A9P6WTQ8_RHIOR</name>
<evidence type="ECO:0000313" key="3">
    <source>
        <dbReference type="Proteomes" id="UP000716291"/>
    </source>
</evidence>
<organism evidence="2 3">
    <name type="scientific">Rhizopus oryzae</name>
    <name type="common">Mucormycosis agent</name>
    <name type="synonym">Rhizopus arrhizus var. delemar</name>
    <dbReference type="NCBI Taxonomy" id="64495"/>
    <lineage>
        <taxon>Eukaryota</taxon>
        <taxon>Fungi</taxon>
        <taxon>Fungi incertae sedis</taxon>
        <taxon>Mucoromycota</taxon>
        <taxon>Mucoromycotina</taxon>
        <taxon>Mucoromycetes</taxon>
        <taxon>Mucorales</taxon>
        <taxon>Mucorineae</taxon>
        <taxon>Rhizopodaceae</taxon>
        <taxon>Rhizopus</taxon>
    </lineage>
</organism>
<feature type="chain" id="PRO_5040401442" description="Secreted protein" evidence="1">
    <location>
        <begin position="31"/>
        <end position="108"/>
    </location>
</feature>
<keyword evidence="1" id="KW-0732">Signal</keyword>
<feature type="signal peptide" evidence="1">
    <location>
        <begin position="1"/>
        <end position="30"/>
    </location>
</feature>
<dbReference type="Proteomes" id="UP000716291">
    <property type="component" value="Unassembled WGS sequence"/>
</dbReference>
<evidence type="ECO:0008006" key="4">
    <source>
        <dbReference type="Google" id="ProtNLM"/>
    </source>
</evidence>
<evidence type="ECO:0000313" key="2">
    <source>
        <dbReference type="EMBL" id="KAG1277964.1"/>
    </source>
</evidence>
<keyword evidence="3" id="KW-1185">Reference proteome</keyword>